<keyword evidence="3" id="KW-1185">Reference proteome</keyword>
<dbReference type="Proteomes" id="UP001604277">
    <property type="component" value="Unassembled WGS sequence"/>
</dbReference>
<dbReference type="SUPFAM" id="SSF53383">
    <property type="entry name" value="PLP-dependent transferases"/>
    <property type="match status" value="1"/>
</dbReference>
<evidence type="ECO:0000313" key="3">
    <source>
        <dbReference type="Proteomes" id="UP001604277"/>
    </source>
</evidence>
<organism evidence="2 3">
    <name type="scientific">Forsythia ovata</name>
    <dbReference type="NCBI Taxonomy" id="205694"/>
    <lineage>
        <taxon>Eukaryota</taxon>
        <taxon>Viridiplantae</taxon>
        <taxon>Streptophyta</taxon>
        <taxon>Embryophyta</taxon>
        <taxon>Tracheophyta</taxon>
        <taxon>Spermatophyta</taxon>
        <taxon>Magnoliopsida</taxon>
        <taxon>eudicotyledons</taxon>
        <taxon>Gunneridae</taxon>
        <taxon>Pentapetalae</taxon>
        <taxon>asterids</taxon>
        <taxon>lamiids</taxon>
        <taxon>Lamiales</taxon>
        <taxon>Oleaceae</taxon>
        <taxon>Forsythieae</taxon>
        <taxon>Forsythia</taxon>
    </lineage>
</organism>
<accession>A0ABD1WIU7</accession>
<feature type="compositionally biased region" description="Basic and acidic residues" evidence="1">
    <location>
        <begin position="129"/>
        <end position="152"/>
    </location>
</feature>
<feature type="compositionally biased region" description="Polar residues" evidence="1">
    <location>
        <begin position="103"/>
        <end position="127"/>
    </location>
</feature>
<proteinExistence type="predicted"/>
<evidence type="ECO:0008006" key="4">
    <source>
        <dbReference type="Google" id="ProtNLM"/>
    </source>
</evidence>
<dbReference type="PANTHER" id="PTHR14237:SF88">
    <property type="entry name" value="PYRIDOXAL PHOSPHATE (PLP)-DEPENDENT TRANSFERASES SUPERFAMILY PROTEIN"/>
    <property type="match status" value="1"/>
</dbReference>
<name>A0ABD1WIU7_9LAMI</name>
<comment type="caution">
    <text evidence="2">The sequence shown here is derived from an EMBL/GenBank/DDBJ whole genome shotgun (WGS) entry which is preliminary data.</text>
</comment>
<gene>
    <name evidence="2" type="ORF">Fot_11145</name>
</gene>
<dbReference type="InterPro" id="IPR015421">
    <property type="entry name" value="PyrdxlP-dep_Trfase_major"/>
</dbReference>
<evidence type="ECO:0000313" key="2">
    <source>
        <dbReference type="EMBL" id="KAL2549615.1"/>
    </source>
</evidence>
<evidence type="ECO:0000256" key="1">
    <source>
        <dbReference type="SAM" id="MobiDB-lite"/>
    </source>
</evidence>
<protein>
    <recommendedName>
        <fullName evidence="4">Molybdenum cofactor sulfurase</fullName>
    </recommendedName>
</protein>
<dbReference type="Gene3D" id="3.40.640.10">
    <property type="entry name" value="Type I PLP-dependent aspartate aminotransferase-like (Major domain)"/>
    <property type="match status" value="1"/>
</dbReference>
<feature type="region of interest" description="Disordered" evidence="1">
    <location>
        <begin position="103"/>
        <end position="152"/>
    </location>
</feature>
<dbReference type="PANTHER" id="PTHR14237">
    <property type="entry name" value="MOLYBDOPTERIN COFACTOR SULFURASE MOSC"/>
    <property type="match status" value="1"/>
</dbReference>
<reference evidence="3" key="1">
    <citation type="submission" date="2024-07" db="EMBL/GenBank/DDBJ databases">
        <title>Two chromosome-level genome assemblies of Korean endemic species Abeliophyllum distichum and Forsythia ovata (Oleaceae).</title>
        <authorList>
            <person name="Jang H."/>
        </authorList>
    </citation>
    <scope>NUCLEOTIDE SEQUENCE [LARGE SCALE GENOMIC DNA]</scope>
</reference>
<dbReference type="InterPro" id="IPR015424">
    <property type="entry name" value="PyrdxlP-dep_Trfase"/>
</dbReference>
<dbReference type="EMBL" id="JBFOLJ010000003">
    <property type="protein sequence ID" value="KAL2549615.1"/>
    <property type="molecule type" value="Genomic_DNA"/>
</dbReference>
<sequence>MTKAQENGWHVLLDACALRPKDMNSFSLSLFRPDFLICSFYKVFGENPTGFGCLFVKKSTVPILEVSTDNGIVSLVPAKQLHHFPEDSSGTDTELEHISKFGTNQDGINISSSLSSPITEQNKQNGNPKEGDQNDAGLKENPPEDSDKHTVSYHETNKKINEHGSSSIECRCLDQVDSLGLMVISSKWKIPNQLAG</sequence>
<dbReference type="AlphaFoldDB" id="A0ABD1WIU7"/>